<evidence type="ECO:0000256" key="5">
    <source>
        <dbReference type="ARBA" id="ARBA00023128"/>
    </source>
</evidence>
<evidence type="ECO:0000313" key="8">
    <source>
        <dbReference type="Proteomes" id="UP000694405"/>
    </source>
</evidence>
<organism evidence="7 8">
    <name type="scientific">Melopsittacus undulatus</name>
    <name type="common">Budgerigar</name>
    <name type="synonym">Psittacus undulatus</name>
    <dbReference type="NCBI Taxonomy" id="13146"/>
    <lineage>
        <taxon>Eukaryota</taxon>
        <taxon>Metazoa</taxon>
        <taxon>Chordata</taxon>
        <taxon>Craniata</taxon>
        <taxon>Vertebrata</taxon>
        <taxon>Euteleostomi</taxon>
        <taxon>Archelosauria</taxon>
        <taxon>Archosauria</taxon>
        <taxon>Dinosauria</taxon>
        <taxon>Saurischia</taxon>
        <taxon>Theropoda</taxon>
        <taxon>Coelurosauria</taxon>
        <taxon>Aves</taxon>
        <taxon>Neognathae</taxon>
        <taxon>Neoaves</taxon>
        <taxon>Telluraves</taxon>
        <taxon>Australaves</taxon>
        <taxon>Psittaciformes</taxon>
        <taxon>Psittaculidae</taxon>
        <taxon>Melopsittacus</taxon>
    </lineage>
</organism>
<evidence type="ECO:0000256" key="2">
    <source>
        <dbReference type="ARBA" id="ARBA00010761"/>
    </source>
</evidence>
<comment type="subcellular location">
    <subcellularLocation>
        <location evidence="1">Mitochondrion</location>
    </subcellularLocation>
</comment>
<keyword evidence="6" id="KW-0687">Ribonucleoprotein</keyword>
<evidence type="ECO:0000256" key="1">
    <source>
        <dbReference type="ARBA" id="ARBA00004173"/>
    </source>
</evidence>
<dbReference type="Ensembl" id="ENSMUNT00000027294.1">
    <property type="protein sequence ID" value="ENSMUNP00000025422.1"/>
    <property type="gene ID" value="ENSMUNG00000017198.1"/>
</dbReference>
<protein>
    <submittedName>
        <fullName evidence="7">Uncharacterized protein</fullName>
    </submittedName>
</protein>
<evidence type="ECO:0000256" key="6">
    <source>
        <dbReference type="ARBA" id="ARBA00023274"/>
    </source>
</evidence>
<keyword evidence="5" id="KW-0496">Mitochondrion</keyword>
<comment type="similarity">
    <text evidence="2">Belongs to the universal ribosomal protein uS3 family.</text>
</comment>
<evidence type="ECO:0000313" key="7">
    <source>
        <dbReference type="Ensembl" id="ENSMUNP00000025422.1"/>
    </source>
</evidence>
<dbReference type="Pfam" id="PF14955">
    <property type="entry name" value="MRP-S24"/>
    <property type="match status" value="1"/>
</dbReference>
<dbReference type="Proteomes" id="UP000694405">
    <property type="component" value="Chromosome 18"/>
</dbReference>
<dbReference type="InterPro" id="IPR026146">
    <property type="entry name" value="Ribosomal_uS3m"/>
</dbReference>
<keyword evidence="3" id="KW-0809">Transit peptide</keyword>
<name>A0A8V5GFD5_MELUD</name>
<reference evidence="7" key="2">
    <citation type="submission" date="2025-08" db="UniProtKB">
        <authorList>
            <consortium name="Ensembl"/>
        </authorList>
    </citation>
    <scope>IDENTIFICATION</scope>
</reference>
<proteinExistence type="inferred from homology"/>
<dbReference type="AlphaFoldDB" id="A0A8V5GFD5"/>
<keyword evidence="4" id="KW-0689">Ribosomal protein</keyword>
<dbReference type="GO" id="GO:0005739">
    <property type="term" value="C:mitochondrion"/>
    <property type="evidence" value="ECO:0007669"/>
    <property type="project" value="UniProtKB-SubCell"/>
</dbReference>
<evidence type="ECO:0000256" key="4">
    <source>
        <dbReference type="ARBA" id="ARBA00022980"/>
    </source>
</evidence>
<reference evidence="7" key="3">
    <citation type="submission" date="2025-09" db="UniProtKB">
        <authorList>
            <consortium name="Ensembl"/>
        </authorList>
    </citation>
    <scope>IDENTIFICATION</scope>
</reference>
<sequence>CGSLWGTPQALWGSPPQALCGSPQALYGSPQALYGSPHGSAPQARAARVRVGKGDKPVTYEQAHGPHYIGHRKGWLSLHTGNLSSELGAAQRVLEDAFVRRFLRGTFPGALLAPPVLRRRGRALLVSAQVSRALPPARLLFLQGYSELLLSALHSCPVRIEITTLRAPAVYKHL</sequence>
<accession>A0A8V5GFD5</accession>
<dbReference type="GO" id="GO:0005840">
    <property type="term" value="C:ribosome"/>
    <property type="evidence" value="ECO:0007669"/>
    <property type="project" value="UniProtKB-KW"/>
</dbReference>
<dbReference type="PANTHER" id="PTHR21244:SF1">
    <property type="entry name" value="SMALL RIBOSOMAL SUBUNIT PROTEIN US3M"/>
    <property type="match status" value="1"/>
</dbReference>
<dbReference type="GO" id="GO:1990904">
    <property type="term" value="C:ribonucleoprotein complex"/>
    <property type="evidence" value="ECO:0007669"/>
    <property type="project" value="UniProtKB-KW"/>
</dbReference>
<reference evidence="7" key="1">
    <citation type="submission" date="2020-03" db="EMBL/GenBank/DDBJ databases">
        <title>Melopsittacus undulatus (budgerigar) genome, bMelUnd1, maternal haplotype with Z.</title>
        <authorList>
            <person name="Gedman G."/>
            <person name="Mountcastle J."/>
            <person name="Haase B."/>
            <person name="Formenti G."/>
            <person name="Wright T."/>
            <person name="Apodaca J."/>
            <person name="Pelan S."/>
            <person name="Chow W."/>
            <person name="Rhie A."/>
            <person name="Howe K."/>
            <person name="Fedrigo O."/>
            <person name="Jarvis E.D."/>
        </authorList>
    </citation>
    <scope>NUCLEOTIDE SEQUENCE [LARGE SCALE GENOMIC DNA]</scope>
</reference>
<evidence type="ECO:0000256" key="3">
    <source>
        <dbReference type="ARBA" id="ARBA00022946"/>
    </source>
</evidence>
<dbReference type="PANTHER" id="PTHR21244">
    <property type="entry name" value="MITOCHONDRIAL 28S RIBOSOMAL PROTEIN S24"/>
    <property type="match status" value="1"/>
</dbReference>
<dbReference type="GO" id="GO:0006412">
    <property type="term" value="P:translation"/>
    <property type="evidence" value="ECO:0007669"/>
    <property type="project" value="TreeGrafter"/>
</dbReference>
<keyword evidence="8" id="KW-1185">Reference proteome</keyword>